<dbReference type="InterPro" id="IPR025495">
    <property type="entry name" value="DUF4386"/>
</dbReference>
<feature type="transmembrane region" description="Helical" evidence="1">
    <location>
        <begin position="108"/>
        <end position="126"/>
    </location>
</feature>
<sequence length="262" mass="27534">MTSNPSVSGAVAPASARTARTTSTSVGATAVLLIAAVVLMNAGLSGLGSVFDYPDVLSRPAAEVLAMFRADQTGVVTWFTLLALGAALFVPIAILIGRLDNSAWMRRAVWLGVAAGLVQVVGLLRWPLLVPALADRAAREGETSSATSTFESLNRLLGTALGEMGGYLLTAAWTAIVAYCLLRRGFPRWFGALGAVSALAILTGLLTPLHVPATQQINFFGYILWSCWLLALAPLLLLRSRAIAGTPIARTKVRADALDESM</sequence>
<name>A0ABS1M0V4_9NOCA</name>
<keyword evidence="1" id="KW-0812">Transmembrane</keyword>
<proteinExistence type="predicted"/>
<feature type="transmembrane region" description="Helical" evidence="1">
    <location>
        <begin position="189"/>
        <end position="207"/>
    </location>
</feature>
<dbReference type="Pfam" id="PF14329">
    <property type="entry name" value="DUF4386"/>
    <property type="match status" value="1"/>
</dbReference>
<keyword evidence="1" id="KW-1133">Transmembrane helix</keyword>
<keyword evidence="1" id="KW-0472">Membrane</keyword>
<feature type="transmembrane region" description="Helical" evidence="1">
    <location>
        <begin position="26"/>
        <end position="51"/>
    </location>
</feature>
<gene>
    <name evidence="2" type="ORF">JK358_00020</name>
</gene>
<protein>
    <submittedName>
        <fullName evidence="2">DUF4386 domain-containing protein</fullName>
    </submittedName>
</protein>
<feature type="transmembrane region" description="Helical" evidence="1">
    <location>
        <begin position="164"/>
        <end position="182"/>
    </location>
</feature>
<evidence type="ECO:0000313" key="3">
    <source>
        <dbReference type="Proteomes" id="UP000602198"/>
    </source>
</evidence>
<dbReference type="Proteomes" id="UP000602198">
    <property type="component" value="Unassembled WGS sequence"/>
</dbReference>
<accession>A0ABS1M0V4</accession>
<organism evidence="2 3">
    <name type="scientific">Nocardia acididurans</name>
    <dbReference type="NCBI Taxonomy" id="2802282"/>
    <lineage>
        <taxon>Bacteria</taxon>
        <taxon>Bacillati</taxon>
        <taxon>Actinomycetota</taxon>
        <taxon>Actinomycetes</taxon>
        <taxon>Mycobacteriales</taxon>
        <taxon>Nocardiaceae</taxon>
        <taxon>Nocardia</taxon>
    </lineage>
</organism>
<dbReference type="RefSeq" id="WP_201941750.1">
    <property type="nucleotide sequence ID" value="NZ_JAERRJ010000001.1"/>
</dbReference>
<dbReference type="EMBL" id="JAERRJ010000001">
    <property type="protein sequence ID" value="MBL1072773.1"/>
    <property type="molecule type" value="Genomic_DNA"/>
</dbReference>
<evidence type="ECO:0000313" key="2">
    <source>
        <dbReference type="EMBL" id="MBL1072773.1"/>
    </source>
</evidence>
<evidence type="ECO:0000256" key="1">
    <source>
        <dbReference type="SAM" id="Phobius"/>
    </source>
</evidence>
<feature type="transmembrane region" description="Helical" evidence="1">
    <location>
        <begin position="219"/>
        <end position="238"/>
    </location>
</feature>
<feature type="transmembrane region" description="Helical" evidence="1">
    <location>
        <begin position="75"/>
        <end position="96"/>
    </location>
</feature>
<keyword evidence="3" id="KW-1185">Reference proteome</keyword>
<comment type="caution">
    <text evidence="2">The sequence shown here is derived from an EMBL/GenBank/DDBJ whole genome shotgun (WGS) entry which is preliminary data.</text>
</comment>
<reference evidence="2 3" key="1">
    <citation type="submission" date="2021-01" db="EMBL/GenBank/DDBJ databases">
        <title>WGS of actinomycetes isolated from Thailand.</title>
        <authorList>
            <person name="Thawai C."/>
        </authorList>
    </citation>
    <scope>NUCLEOTIDE SEQUENCE [LARGE SCALE GENOMIC DNA]</scope>
    <source>
        <strain evidence="2 3">LPG 2</strain>
    </source>
</reference>